<dbReference type="InterPro" id="IPR044810">
    <property type="entry name" value="WRKY_plant"/>
</dbReference>
<protein>
    <recommendedName>
        <fullName evidence="8">WRKY domain-containing protein</fullName>
    </recommendedName>
</protein>
<evidence type="ECO:0000256" key="7">
    <source>
        <dbReference type="SAM" id="MobiDB-lite"/>
    </source>
</evidence>
<dbReference type="PANTHER" id="PTHR31429:SF24">
    <property type="entry name" value="WRKY TRANSCRIPTION FACTOR 72-RELATED"/>
    <property type="match status" value="1"/>
</dbReference>
<comment type="caution">
    <text evidence="9">The sequence shown here is derived from an EMBL/GenBank/DDBJ whole genome shotgun (WGS) entry which is preliminary data.</text>
</comment>
<comment type="subcellular location">
    <subcellularLocation>
        <location evidence="1">Nucleus</location>
    </subcellularLocation>
</comment>
<evidence type="ECO:0000256" key="3">
    <source>
        <dbReference type="ARBA" id="ARBA00023125"/>
    </source>
</evidence>
<feature type="coiled-coil region" evidence="6">
    <location>
        <begin position="27"/>
        <end position="61"/>
    </location>
</feature>
<dbReference type="EMBL" id="JAATIQ010000579">
    <property type="protein sequence ID" value="KAF4350924.1"/>
    <property type="molecule type" value="Genomic_DNA"/>
</dbReference>
<dbReference type="AlphaFoldDB" id="A0A7J6DXU7"/>
<feature type="compositionally biased region" description="Low complexity" evidence="7">
    <location>
        <begin position="547"/>
        <end position="559"/>
    </location>
</feature>
<evidence type="ECO:0000256" key="2">
    <source>
        <dbReference type="ARBA" id="ARBA00023015"/>
    </source>
</evidence>
<feature type="compositionally biased region" description="Polar residues" evidence="7">
    <location>
        <begin position="560"/>
        <end position="570"/>
    </location>
</feature>
<dbReference type="PANTHER" id="PTHR31429">
    <property type="entry name" value="WRKY TRANSCRIPTION FACTOR 36-RELATED"/>
    <property type="match status" value="1"/>
</dbReference>
<dbReference type="FunFam" id="2.20.25.80:FF:000002">
    <property type="entry name" value="probable WRKY transcription factor 31"/>
    <property type="match status" value="1"/>
</dbReference>
<evidence type="ECO:0000256" key="5">
    <source>
        <dbReference type="ARBA" id="ARBA00023242"/>
    </source>
</evidence>
<dbReference type="SMART" id="SM00774">
    <property type="entry name" value="WRKY"/>
    <property type="match status" value="1"/>
</dbReference>
<feature type="compositionally biased region" description="Polar residues" evidence="7">
    <location>
        <begin position="201"/>
        <end position="210"/>
    </location>
</feature>
<dbReference type="GO" id="GO:0005634">
    <property type="term" value="C:nucleus"/>
    <property type="evidence" value="ECO:0007669"/>
    <property type="project" value="UniProtKB-SubCell"/>
</dbReference>
<evidence type="ECO:0000313" key="10">
    <source>
        <dbReference type="Proteomes" id="UP000583929"/>
    </source>
</evidence>
<keyword evidence="10" id="KW-1185">Reference proteome</keyword>
<dbReference type="GO" id="GO:0003700">
    <property type="term" value="F:DNA-binding transcription factor activity"/>
    <property type="evidence" value="ECO:0007669"/>
    <property type="project" value="InterPro"/>
</dbReference>
<keyword evidence="5" id="KW-0539">Nucleus</keyword>
<accession>A0A7J6DXU7</accession>
<dbReference type="Pfam" id="PF03106">
    <property type="entry name" value="WRKY"/>
    <property type="match status" value="1"/>
</dbReference>
<name>A0A7J6DXU7_CANSA</name>
<evidence type="ECO:0000256" key="6">
    <source>
        <dbReference type="SAM" id="Coils"/>
    </source>
</evidence>
<keyword evidence="2" id="KW-0805">Transcription regulation</keyword>
<dbReference type="Proteomes" id="UP000583929">
    <property type="component" value="Unassembled WGS sequence"/>
</dbReference>
<feature type="region of interest" description="Disordered" evidence="7">
    <location>
        <begin position="547"/>
        <end position="570"/>
    </location>
</feature>
<dbReference type="GO" id="GO:0043565">
    <property type="term" value="F:sequence-specific DNA binding"/>
    <property type="evidence" value="ECO:0007669"/>
    <property type="project" value="InterPro"/>
</dbReference>
<feature type="compositionally biased region" description="Low complexity" evidence="7">
    <location>
        <begin position="388"/>
        <end position="407"/>
    </location>
</feature>
<evidence type="ECO:0000313" key="9">
    <source>
        <dbReference type="EMBL" id="KAF4350924.1"/>
    </source>
</evidence>
<keyword evidence="4" id="KW-0804">Transcription</keyword>
<evidence type="ECO:0000256" key="4">
    <source>
        <dbReference type="ARBA" id="ARBA00023163"/>
    </source>
</evidence>
<evidence type="ECO:0000256" key="1">
    <source>
        <dbReference type="ARBA" id="ARBA00004123"/>
    </source>
</evidence>
<reference evidence="9 10" key="1">
    <citation type="journal article" date="2020" name="bioRxiv">
        <title>Sequence and annotation of 42 cannabis genomes reveals extensive copy number variation in cannabinoid synthesis and pathogen resistance genes.</title>
        <authorList>
            <person name="Mckernan K.J."/>
            <person name="Helbert Y."/>
            <person name="Kane L.T."/>
            <person name="Ebling H."/>
            <person name="Zhang L."/>
            <person name="Liu B."/>
            <person name="Eaton Z."/>
            <person name="Mclaughlin S."/>
            <person name="Kingan S."/>
            <person name="Baybayan P."/>
            <person name="Concepcion G."/>
            <person name="Jordan M."/>
            <person name="Riva A."/>
            <person name="Barbazuk W."/>
            <person name="Harkins T."/>
        </authorList>
    </citation>
    <scope>NUCLEOTIDE SEQUENCE [LARGE SCALE GENOMIC DNA]</scope>
    <source>
        <strain evidence="10">cv. Jamaican Lion 4</strain>
        <tissue evidence="9">Leaf</tissue>
    </source>
</reference>
<dbReference type="PROSITE" id="PS50811">
    <property type="entry name" value="WRKY"/>
    <property type="match status" value="1"/>
</dbReference>
<proteinExistence type="predicted"/>
<dbReference type="InterPro" id="IPR036576">
    <property type="entry name" value="WRKY_dom_sf"/>
</dbReference>
<feature type="region of interest" description="Disordered" evidence="7">
    <location>
        <begin position="388"/>
        <end position="419"/>
    </location>
</feature>
<sequence length="589" mass="65040">MPNSYSSSHDQHLQTNNLLSTKKDCEIENTKAEMGEVREENKRLKTVLNHMEKDYKSLQLRFFDIVKEVDHDHDQDLKKPITIITNCDDEIEEADQLVSLRLGRSTPKNITKTNLLIRKSRDDEDQDQDHQEELIKANLTLGLGSNNDNDQLKQLSSEIVINEATPDNSSELLLEANNNNKIPNSINNNNNNNNKMIKSSTCTSSSNNDQDEVVSQAQVKRARVSVRARCDTPTMNDGCQWRKYGQKIAKGNPCPRAYYRCTVAPSCPVRKQVQRCADDMSILITTYEGSHNHPLPVTATAMASTTSAAASMLLSGSSTSSSNHHDHPFFTPNKNSSPLNMINGLVQNNNNFNYFDHTLRTKQFYSSTSLSPLFPTITLDLTTPQLTSSTTSAFAPSSNSRSSSLHSFGPTSQPKQPPLWGNNVGYLNYGPMYYDKAHQTNNGPLNLGGNKQAQEFIYQRCAEKIVSYNNNNNHNQGSSAHETLTETLTKAITSDPSTFKSVIAAAISSMVGGGETHLGRKQDGVEKLSQRLTLGDVSTNTNTNITTTTATTANTNNNTSKAVSHNPLTLQNGQGLSSSYFNRLSSSNF</sequence>
<gene>
    <name evidence="9" type="ORF">G4B88_029090</name>
</gene>
<keyword evidence="3" id="KW-0238">DNA-binding</keyword>
<feature type="domain" description="WRKY" evidence="8">
    <location>
        <begin position="230"/>
        <end position="296"/>
    </location>
</feature>
<organism evidence="9 10">
    <name type="scientific">Cannabis sativa</name>
    <name type="common">Hemp</name>
    <name type="synonym">Marijuana</name>
    <dbReference type="NCBI Taxonomy" id="3483"/>
    <lineage>
        <taxon>Eukaryota</taxon>
        <taxon>Viridiplantae</taxon>
        <taxon>Streptophyta</taxon>
        <taxon>Embryophyta</taxon>
        <taxon>Tracheophyta</taxon>
        <taxon>Spermatophyta</taxon>
        <taxon>Magnoliopsida</taxon>
        <taxon>eudicotyledons</taxon>
        <taxon>Gunneridae</taxon>
        <taxon>Pentapetalae</taxon>
        <taxon>rosids</taxon>
        <taxon>fabids</taxon>
        <taxon>Rosales</taxon>
        <taxon>Cannabaceae</taxon>
        <taxon>Cannabis</taxon>
    </lineage>
</organism>
<dbReference type="SUPFAM" id="SSF118290">
    <property type="entry name" value="WRKY DNA-binding domain"/>
    <property type="match status" value="1"/>
</dbReference>
<feature type="region of interest" description="Disordered" evidence="7">
    <location>
        <begin position="180"/>
        <end position="210"/>
    </location>
</feature>
<dbReference type="Gene3D" id="2.20.25.80">
    <property type="entry name" value="WRKY domain"/>
    <property type="match status" value="1"/>
</dbReference>
<dbReference type="InterPro" id="IPR003657">
    <property type="entry name" value="WRKY_dom"/>
</dbReference>
<keyword evidence="6" id="KW-0175">Coiled coil</keyword>
<evidence type="ECO:0000259" key="8">
    <source>
        <dbReference type="PROSITE" id="PS50811"/>
    </source>
</evidence>
<feature type="compositionally biased region" description="Low complexity" evidence="7">
    <location>
        <begin position="180"/>
        <end position="200"/>
    </location>
</feature>